<evidence type="ECO:0000313" key="2">
    <source>
        <dbReference type="Proteomes" id="UP000789702"/>
    </source>
</evidence>
<proteinExistence type="predicted"/>
<evidence type="ECO:0000313" key="1">
    <source>
        <dbReference type="EMBL" id="CAG8734285.1"/>
    </source>
</evidence>
<protein>
    <submittedName>
        <fullName evidence="1">5729_t:CDS:1</fullName>
    </submittedName>
</protein>
<gene>
    <name evidence="1" type="ORF">DHETER_LOCUS13639</name>
</gene>
<accession>A0ACA9Q5R2</accession>
<dbReference type="Proteomes" id="UP000789702">
    <property type="component" value="Unassembled WGS sequence"/>
</dbReference>
<organism evidence="1 2">
    <name type="scientific">Dentiscutata heterogama</name>
    <dbReference type="NCBI Taxonomy" id="1316150"/>
    <lineage>
        <taxon>Eukaryota</taxon>
        <taxon>Fungi</taxon>
        <taxon>Fungi incertae sedis</taxon>
        <taxon>Mucoromycota</taxon>
        <taxon>Glomeromycotina</taxon>
        <taxon>Glomeromycetes</taxon>
        <taxon>Diversisporales</taxon>
        <taxon>Gigasporaceae</taxon>
        <taxon>Dentiscutata</taxon>
    </lineage>
</organism>
<keyword evidence="2" id="KW-1185">Reference proteome</keyword>
<reference evidence="1" key="1">
    <citation type="submission" date="2021-06" db="EMBL/GenBank/DDBJ databases">
        <authorList>
            <person name="Kallberg Y."/>
            <person name="Tangrot J."/>
            <person name="Rosling A."/>
        </authorList>
    </citation>
    <scope>NUCLEOTIDE SEQUENCE</scope>
    <source>
        <strain evidence="1">IL203A</strain>
    </source>
</reference>
<comment type="caution">
    <text evidence="1">The sequence shown here is derived from an EMBL/GenBank/DDBJ whole genome shotgun (WGS) entry which is preliminary data.</text>
</comment>
<dbReference type="EMBL" id="CAJVPU010038190">
    <property type="protein sequence ID" value="CAG8734285.1"/>
    <property type="molecule type" value="Genomic_DNA"/>
</dbReference>
<sequence>YLTYYPFLADILYNLRSLMKLFQADYITISEIYTHLNATIDVITTQYIGRNRIPPNYGNFLREYIDIRKFLQIPIENFVPKSI</sequence>
<feature type="non-terminal residue" evidence="1">
    <location>
        <position position="1"/>
    </location>
</feature>
<name>A0ACA9Q5R2_9GLOM</name>